<organism evidence="2 3">
    <name type="scientific">Pseudomonas pohangensis</name>
    <dbReference type="NCBI Taxonomy" id="364197"/>
    <lineage>
        <taxon>Bacteria</taxon>
        <taxon>Pseudomonadati</taxon>
        <taxon>Pseudomonadota</taxon>
        <taxon>Gammaproteobacteria</taxon>
        <taxon>Pseudomonadales</taxon>
        <taxon>Pseudomonadaceae</taxon>
        <taxon>Pseudomonas</taxon>
    </lineage>
</organism>
<protein>
    <submittedName>
        <fullName evidence="2">Glutathione S-transferase</fullName>
    </submittedName>
</protein>
<dbReference type="SUPFAM" id="SSF52833">
    <property type="entry name" value="Thioredoxin-like"/>
    <property type="match status" value="1"/>
</dbReference>
<dbReference type="Proteomes" id="UP000243232">
    <property type="component" value="Chromosome I"/>
</dbReference>
<dbReference type="Pfam" id="PF13410">
    <property type="entry name" value="GST_C_2"/>
    <property type="match status" value="1"/>
</dbReference>
<dbReference type="InterPro" id="IPR004045">
    <property type="entry name" value="Glutathione_S-Trfase_N"/>
</dbReference>
<dbReference type="InterPro" id="IPR010987">
    <property type="entry name" value="Glutathione-S-Trfase_C-like"/>
</dbReference>
<dbReference type="InterPro" id="IPR036249">
    <property type="entry name" value="Thioredoxin-like_sf"/>
</dbReference>
<dbReference type="PANTHER" id="PTHR12289">
    <property type="entry name" value="METAXIN RELATED"/>
    <property type="match status" value="1"/>
</dbReference>
<dbReference type="InterPro" id="IPR036282">
    <property type="entry name" value="Glutathione-S-Trfase_C_sf"/>
</dbReference>
<dbReference type="OrthoDB" id="7054557at2"/>
<dbReference type="PANTHER" id="PTHR12289:SF67">
    <property type="match status" value="1"/>
</dbReference>
<gene>
    <name evidence="2" type="ORF">SAMN05216296_2367</name>
</gene>
<dbReference type="InterPro" id="IPR050931">
    <property type="entry name" value="Mito_Protein_Transport_Metaxin"/>
</dbReference>
<dbReference type="GO" id="GO:0005737">
    <property type="term" value="C:cytoplasm"/>
    <property type="evidence" value="ECO:0007669"/>
    <property type="project" value="TreeGrafter"/>
</dbReference>
<dbReference type="RefSeq" id="WP_090195436.1">
    <property type="nucleotide sequence ID" value="NZ_LT629785.1"/>
</dbReference>
<feature type="domain" description="GST C-terminal" evidence="1">
    <location>
        <begin position="117"/>
        <end position="259"/>
    </location>
</feature>
<evidence type="ECO:0000259" key="1">
    <source>
        <dbReference type="PROSITE" id="PS50405"/>
    </source>
</evidence>
<keyword evidence="3" id="KW-1185">Reference proteome</keyword>
<dbReference type="Pfam" id="PF13417">
    <property type="entry name" value="GST_N_3"/>
    <property type="match status" value="1"/>
</dbReference>
<dbReference type="Gene3D" id="1.20.1050.10">
    <property type="match status" value="2"/>
</dbReference>
<keyword evidence="2" id="KW-0808">Transferase</keyword>
<dbReference type="STRING" id="364197.SAMN05216296_2367"/>
<dbReference type="AlphaFoldDB" id="A0A1H2GKW1"/>
<dbReference type="PROSITE" id="PS50405">
    <property type="entry name" value="GST_CTER"/>
    <property type="match status" value="1"/>
</dbReference>
<accession>A0A1H2GKW1</accession>
<dbReference type="SUPFAM" id="SSF47616">
    <property type="entry name" value="GST C-terminal domain-like"/>
    <property type="match status" value="1"/>
</dbReference>
<dbReference type="GO" id="GO:0016740">
    <property type="term" value="F:transferase activity"/>
    <property type="evidence" value="ECO:0007669"/>
    <property type="project" value="UniProtKB-KW"/>
</dbReference>
<sequence>MTRTPAEDVYTQIGVELSLYSGKTRAYLLHKGIPFVERGTNAWELFHTVPRKTGASAVPVVITPEGEWLLDSSVIIDELEKRFPQSAVLPGTAVLRFAAYLFELWGDEFWLPIAMHTRWSYPENEALFVRDAGDGLLPSLPRWLKNLLGRNHARLMRKIAVHIGVCPAQKSLLERFTQIQLDALDAHFAEHDFLFGGRPSLGDFGLIAPLYAHLGRDPWPKRELIDPRPHLKAWIARMFDPTAARGEFFADDRLPDTLLPALRSIFDEMLPMLAVSAAELRKTPIVPAGSRKATRYLPQISYPMAGGTFTREGASYPVWMAQRMLDAYRQMTDRDAADVRSWLAAVGGEAVLALDLPRVRRIGLAAGRIE</sequence>
<dbReference type="Gene3D" id="3.40.30.10">
    <property type="entry name" value="Glutaredoxin"/>
    <property type="match status" value="1"/>
</dbReference>
<proteinExistence type="predicted"/>
<name>A0A1H2GKW1_9PSED</name>
<reference evidence="3" key="1">
    <citation type="submission" date="2016-10" db="EMBL/GenBank/DDBJ databases">
        <authorList>
            <person name="Varghese N."/>
            <person name="Submissions S."/>
        </authorList>
    </citation>
    <scope>NUCLEOTIDE SEQUENCE [LARGE SCALE GENOMIC DNA]</scope>
    <source>
        <strain evidence="3">DSM 17875</strain>
    </source>
</reference>
<evidence type="ECO:0000313" key="3">
    <source>
        <dbReference type="Proteomes" id="UP000243232"/>
    </source>
</evidence>
<evidence type="ECO:0000313" key="2">
    <source>
        <dbReference type="EMBL" id="SDU20154.1"/>
    </source>
</evidence>
<dbReference type="EMBL" id="LT629785">
    <property type="protein sequence ID" value="SDU20154.1"/>
    <property type="molecule type" value="Genomic_DNA"/>
</dbReference>